<dbReference type="PROSITE" id="PS51519">
    <property type="entry name" value="RWP_RK"/>
    <property type="match status" value="1"/>
</dbReference>
<keyword evidence="4" id="KW-0539">Nucleus</keyword>
<dbReference type="Proteomes" id="UP000239649">
    <property type="component" value="Unassembled WGS sequence"/>
</dbReference>
<dbReference type="EMBL" id="LHPF02000003">
    <property type="protein sequence ID" value="PSC75128.1"/>
    <property type="molecule type" value="Genomic_DNA"/>
</dbReference>
<organism evidence="7 8">
    <name type="scientific">Micractinium conductrix</name>
    <dbReference type="NCBI Taxonomy" id="554055"/>
    <lineage>
        <taxon>Eukaryota</taxon>
        <taxon>Viridiplantae</taxon>
        <taxon>Chlorophyta</taxon>
        <taxon>core chlorophytes</taxon>
        <taxon>Trebouxiophyceae</taxon>
        <taxon>Chlorellales</taxon>
        <taxon>Chlorellaceae</taxon>
        <taxon>Chlorella clade</taxon>
        <taxon>Micractinium</taxon>
    </lineage>
</organism>
<keyword evidence="8" id="KW-1185">Reference proteome</keyword>
<dbReference type="Pfam" id="PF02042">
    <property type="entry name" value="RWP-RK"/>
    <property type="match status" value="1"/>
</dbReference>
<evidence type="ECO:0000256" key="2">
    <source>
        <dbReference type="ARBA" id="ARBA00023125"/>
    </source>
</evidence>
<feature type="compositionally biased region" description="Low complexity" evidence="5">
    <location>
        <begin position="76"/>
        <end position="88"/>
    </location>
</feature>
<dbReference type="GO" id="GO:0003677">
    <property type="term" value="F:DNA binding"/>
    <property type="evidence" value="ECO:0007669"/>
    <property type="project" value="UniProtKB-KW"/>
</dbReference>
<reference evidence="7 8" key="1">
    <citation type="journal article" date="2018" name="Plant J.">
        <title>Genome sequences of Chlorella sorokiniana UTEX 1602 and Micractinium conductrix SAG 241.80: implications to maltose excretion by a green alga.</title>
        <authorList>
            <person name="Arriola M.B."/>
            <person name="Velmurugan N."/>
            <person name="Zhang Y."/>
            <person name="Plunkett M.H."/>
            <person name="Hondzo H."/>
            <person name="Barney B.M."/>
        </authorList>
    </citation>
    <scope>NUCLEOTIDE SEQUENCE [LARGE SCALE GENOMIC DNA]</scope>
    <source>
        <strain evidence="7 8">SAG 241.80</strain>
    </source>
</reference>
<feature type="compositionally biased region" description="Polar residues" evidence="5">
    <location>
        <begin position="400"/>
        <end position="417"/>
    </location>
</feature>
<keyword evidence="1" id="KW-0805">Transcription regulation</keyword>
<dbReference type="InterPro" id="IPR003035">
    <property type="entry name" value="RWP-RK_dom"/>
</dbReference>
<feature type="compositionally biased region" description="Pro residues" evidence="5">
    <location>
        <begin position="361"/>
        <end position="370"/>
    </location>
</feature>
<feature type="compositionally biased region" description="Low complexity" evidence="5">
    <location>
        <begin position="52"/>
        <end position="69"/>
    </location>
</feature>
<keyword evidence="2" id="KW-0238">DNA-binding</keyword>
<evidence type="ECO:0000313" key="8">
    <source>
        <dbReference type="Proteomes" id="UP000239649"/>
    </source>
</evidence>
<evidence type="ECO:0000256" key="5">
    <source>
        <dbReference type="SAM" id="MobiDB-lite"/>
    </source>
</evidence>
<sequence length="552" mass="57395">MRPQRTRRPTDKSREAALQQENTWRGPKRHAAAQPAYPHPQQRTRRGGLGGTAAAADPAPRAPSASASESSEDEAQAALLQLAALAVGEELEDEEEQEQQQQQEQPAGAPTARVQHPPVEHLPPPPQALLRCPIQPPQTVQQKQEHVKPQEQQQEQPGASPTAAASPAPPPQRFCTPLAAPSPSIQTATPWLAAMQLSPLVNLQALPSPLEQPGWGWVRGTATPVADMRTPAGLLRVTAGTPLSQAAGLPHPSSLDFGGPSVPPPPPSGGEWDAADGGAAAAAPCRQPSADAVPRVVMTLPLRPHSRSGVVFNAGDLRFKVAKWTVGLQAAQQAGDAAAGGTPGGAAPPPHASPALVPQDLPGPPPPPVPTGAAYLRMVAPPKVAAAAAETPGSAARGSVGSSPTVSAASVEGSQGASLPRGRSRRQRRQRAQCAEFHWSDEGEEEAAGEEEAHGSSRRKRSPAPDSSDDDSDASTSPGGSDGKAGRGLRRAASASRLQQHVQQSVALRRIQGLLHLAAPTAAEKMGMRPSAFRALCRSLGISRWPNRRPAS</sequence>
<evidence type="ECO:0000256" key="4">
    <source>
        <dbReference type="ARBA" id="ARBA00023242"/>
    </source>
</evidence>
<feature type="region of interest" description="Disordered" evidence="5">
    <location>
        <begin position="252"/>
        <end position="284"/>
    </location>
</feature>
<feature type="region of interest" description="Disordered" evidence="5">
    <location>
        <begin position="1"/>
        <end position="184"/>
    </location>
</feature>
<protein>
    <recommendedName>
        <fullName evidence="6">RWP-RK domain-containing protein</fullName>
    </recommendedName>
</protein>
<evidence type="ECO:0000313" key="7">
    <source>
        <dbReference type="EMBL" id="PSC75128.1"/>
    </source>
</evidence>
<feature type="compositionally biased region" description="Low complexity" evidence="5">
    <location>
        <begin position="32"/>
        <end position="41"/>
    </location>
</feature>
<keyword evidence="3" id="KW-0804">Transcription</keyword>
<name>A0A2P6VM08_9CHLO</name>
<evidence type="ECO:0000256" key="1">
    <source>
        <dbReference type="ARBA" id="ARBA00023015"/>
    </source>
</evidence>
<comment type="caution">
    <text evidence="7">The sequence shown here is derived from an EMBL/GenBank/DDBJ whole genome shotgun (WGS) entry which is preliminary data.</text>
</comment>
<feature type="region of interest" description="Disordered" evidence="5">
    <location>
        <begin position="393"/>
        <end position="498"/>
    </location>
</feature>
<feature type="region of interest" description="Disordered" evidence="5">
    <location>
        <begin position="335"/>
        <end position="374"/>
    </location>
</feature>
<evidence type="ECO:0000256" key="3">
    <source>
        <dbReference type="ARBA" id="ARBA00023163"/>
    </source>
</evidence>
<dbReference type="AlphaFoldDB" id="A0A2P6VM08"/>
<gene>
    <name evidence="7" type="ORF">C2E20_1723</name>
</gene>
<evidence type="ECO:0000259" key="6">
    <source>
        <dbReference type="PROSITE" id="PS51519"/>
    </source>
</evidence>
<feature type="compositionally biased region" description="Acidic residues" evidence="5">
    <location>
        <begin position="89"/>
        <end position="98"/>
    </location>
</feature>
<feature type="compositionally biased region" description="Basic residues" evidence="5">
    <location>
        <begin position="422"/>
        <end position="431"/>
    </location>
</feature>
<proteinExistence type="predicted"/>
<feature type="domain" description="RWP-RK" evidence="6">
    <location>
        <begin position="490"/>
        <end position="552"/>
    </location>
</feature>
<accession>A0A2P6VM08</accession>
<dbReference type="OrthoDB" id="6270329at2759"/>
<feature type="compositionally biased region" description="Low complexity" evidence="5">
    <location>
        <begin position="99"/>
        <end position="117"/>
    </location>
</feature>